<keyword evidence="4" id="KW-1185">Reference proteome</keyword>
<keyword evidence="2" id="KW-1133">Transmembrane helix</keyword>
<keyword evidence="3" id="KW-0614">Plasmid</keyword>
<proteinExistence type="predicted"/>
<dbReference type="EMBL" id="CP104068">
    <property type="protein sequence ID" value="WAH44817.1"/>
    <property type="molecule type" value="Genomic_DNA"/>
</dbReference>
<geneLocation type="plasmid" evidence="3 4">
    <name>unnamed1</name>
</geneLocation>
<evidence type="ECO:0000256" key="1">
    <source>
        <dbReference type="SAM" id="MobiDB-lite"/>
    </source>
</evidence>
<name>A0ABY6ZPP2_9BACL</name>
<keyword evidence="2" id="KW-0472">Membrane</keyword>
<feature type="transmembrane region" description="Helical" evidence="2">
    <location>
        <begin position="23"/>
        <end position="41"/>
    </location>
</feature>
<sequence>MTDSLVDVAHVYLLGGEITLKRFLAQALMAGGIVVGLATYFGPTAMAGTKLGNPLGHAQIHTGTFTNSDVDTWNSQIMKYWYELTPGQRDSVIKNDTTGINAAPFGVDTAKELYDTKTGTWVTNPGYDMPRGYSYCPDKWDGMINPTCKTPQAVCHLSITPSGSDDNRVGNNNQWKDERWG</sequence>
<feature type="region of interest" description="Disordered" evidence="1">
    <location>
        <begin position="159"/>
        <end position="181"/>
    </location>
</feature>
<dbReference type="RefSeq" id="WP_268008689.1">
    <property type="nucleotide sequence ID" value="NZ_BSUT01000003.1"/>
</dbReference>
<accession>A0ABY6ZPP2</accession>
<gene>
    <name evidence="3" type="ORF">NZD89_28595</name>
</gene>
<evidence type="ECO:0000256" key="2">
    <source>
        <dbReference type="SAM" id="Phobius"/>
    </source>
</evidence>
<evidence type="ECO:0000313" key="4">
    <source>
        <dbReference type="Proteomes" id="UP001164761"/>
    </source>
</evidence>
<evidence type="ECO:0000313" key="3">
    <source>
        <dbReference type="EMBL" id="WAH44817.1"/>
    </source>
</evidence>
<reference evidence="3" key="1">
    <citation type="submission" date="2022-08" db="EMBL/GenBank/DDBJ databases">
        <title>Alicyclobacillus fastidiosus DSM 17978, complete genome.</title>
        <authorList>
            <person name="Wang Q."/>
            <person name="Cai R."/>
            <person name="Wang Z."/>
        </authorList>
    </citation>
    <scope>NUCLEOTIDE SEQUENCE</scope>
    <source>
        <strain evidence="3">DSM 17978</strain>
        <plasmid evidence="3">unnamed1</plasmid>
    </source>
</reference>
<protein>
    <submittedName>
        <fullName evidence="3">Uncharacterized protein</fullName>
    </submittedName>
</protein>
<dbReference type="Proteomes" id="UP001164761">
    <property type="component" value="Plasmid unnamed1"/>
</dbReference>
<keyword evidence="2" id="KW-0812">Transmembrane</keyword>
<organism evidence="3 4">
    <name type="scientific">Alicyclobacillus fastidiosus</name>
    <dbReference type="NCBI Taxonomy" id="392011"/>
    <lineage>
        <taxon>Bacteria</taxon>
        <taxon>Bacillati</taxon>
        <taxon>Bacillota</taxon>
        <taxon>Bacilli</taxon>
        <taxon>Bacillales</taxon>
        <taxon>Alicyclobacillaceae</taxon>
        <taxon>Alicyclobacillus</taxon>
    </lineage>
</organism>
<feature type="compositionally biased region" description="Polar residues" evidence="1">
    <location>
        <begin position="159"/>
        <end position="174"/>
    </location>
</feature>